<dbReference type="GO" id="GO:0060271">
    <property type="term" value="P:cilium assembly"/>
    <property type="evidence" value="ECO:0007669"/>
    <property type="project" value="Ensembl"/>
</dbReference>
<protein>
    <submittedName>
        <fullName evidence="2">Sodium channel and clathrin linker 1</fullName>
    </submittedName>
</protein>
<proteinExistence type="predicted"/>
<sequence>MDSKHVFPCFSLITKSVEYEKCLEEMREQLQIYQVCFWHPVTFPAKQSLNVMDGIVPLHFRLHAELKEALEMQLDALPFTPLGTAIPADEEILRNLQEQLQLANQEKEQAVELWQTVSQELDQLQQQYQEHMTQTQIHMAETLKQQVTFVYVFVNFGMCSYTVEILVIHSLFSLHRQAKIDRWTASAKVDEMIRLTKMLQGQLERKEEDVVTAQQREAASDKLLQQMQSSIKQLETSALIKLHVTIQDAEELRTERTALEKQIRMLQTKCAKLEREKYEAVTKVQDCVQLLEEANLQKSQALFKKKQKEEEIRKMKDEIFQLTEDTAARIRKAVSYDECGEKQDQIERAIREKRAVEEELEKICREYGGHESDNRKLEQLHQKYLLAETTKCDLQLSLQTTQHKLKLLEMNFEEEKSNYQKNISNLQSILDSEREKSGSVGEQRLKLQQENEQLQKEIESLKKLATEAQQKAKIKVSTMEHEHAVKEQGYEVRLKEMEDISQKSTAELRHLLVAQQKATKRWKEETKVLTETTEARINKLKSDLNQQKLRNQELTAQLEKANDKVIEDEKLMIEYQKHINRLQTRLNQAEERAATASQKLSTLTAWKKKATSSLKELENI</sequence>
<feature type="coiled-coil region" evidence="1">
    <location>
        <begin position="530"/>
        <end position="599"/>
    </location>
</feature>
<evidence type="ECO:0000256" key="1">
    <source>
        <dbReference type="SAM" id="Coils"/>
    </source>
</evidence>
<dbReference type="GO" id="GO:0097539">
    <property type="term" value="C:ciliary transition fiber"/>
    <property type="evidence" value="ECO:0007669"/>
    <property type="project" value="Ensembl"/>
</dbReference>
<dbReference type="PANTHER" id="PTHR35970">
    <property type="entry name" value="SODIUM CHANNEL AND CLATHRIN LINKER 1"/>
    <property type="match status" value="1"/>
</dbReference>
<keyword evidence="1" id="KW-0175">Coiled coil</keyword>
<reference evidence="2" key="3">
    <citation type="submission" date="2025-09" db="UniProtKB">
        <authorList>
            <consortium name="Ensembl"/>
        </authorList>
    </citation>
    <scope>IDENTIFICATION</scope>
</reference>
<name>A0A8C2SZS6_COTJA</name>
<dbReference type="AlphaFoldDB" id="A0A8C2SZS6"/>
<dbReference type="GO" id="GO:0005813">
    <property type="term" value="C:centrosome"/>
    <property type="evidence" value="ECO:0007669"/>
    <property type="project" value="Ensembl"/>
</dbReference>
<keyword evidence="3" id="KW-1185">Reference proteome</keyword>
<dbReference type="InterPro" id="IPR038911">
    <property type="entry name" value="SCLT1"/>
</dbReference>
<dbReference type="GeneTree" id="ENSGT00730000111168"/>
<reference evidence="2" key="2">
    <citation type="submission" date="2025-08" db="UniProtKB">
        <authorList>
            <consortium name="Ensembl"/>
        </authorList>
    </citation>
    <scope>IDENTIFICATION</scope>
</reference>
<dbReference type="GO" id="GO:0005829">
    <property type="term" value="C:cytosol"/>
    <property type="evidence" value="ECO:0007669"/>
    <property type="project" value="Ensembl"/>
</dbReference>
<dbReference type="PANTHER" id="PTHR35970:SF1">
    <property type="entry name" value="SODIUM CHANNEL AND CLATHRIN LINKER 1"/>
    <property type="match status" value="1"/>
</dbReference>
<feature type="coiled-coil region" evidence="1">
    <location>
        <begin position="86"/>
        <end position="134"/>
    </location>
</feature>
<dbReference type="GO" id="GO:0005814">
    <property type="term" value="C:centriole"/>
    <property type="evidence" value="ECO:0007669"/>
    <property type="project" value="Ensembl"/>
</dbReference>
<dbReference type="Ensembl" id="ENSCJPT00005009895.1">
    <property type="protein sequence ID" value="ENSCJPP00005006257.1"/>
    <property type="gene ID" value="ENSCJPG00005005872.1"/>
</dbReference>
<feature type="coiled-coil region" evidence="1">
    <location>
        <begin position="242"/>
        <end position="366"/>
    </location>
</feature>
<evidence type="ECO:0000313" key="3">
    <source>
        <dbReference type="Proteomes" id="UP000694412"/>
    </source>
</evidence>
<organism evidence="2 3">
    <name type="scientific">Coturnix japonica</name>
    <name type="common">Japanese quail</name>
    <name type="synonym">Coturnix coturnix japonica</name>
    <dbReference type="NCBI Taxonomy" id="93934"/>
    <lineage>
        <taxon>Eukaryota</taxon>
        <taxon>Metazoa</taxon>
        <taxon>Chordata</taxon>
        <taxon>Craniata</taxon>
        <taxon>Vertebrata</taxon>
        <taxon>Euteleostomi</taxon>
        <taxon>Archelosauria</taxon>
        <taxon>Archosauria</taxon>
        <taxon>Dinosauria</taxon>
        <taxon>Saurischia</taxon>
        <taxon>Theropoda</taxon>
        <taxon>Coelurosauria</taxon>
        <taxon>Aves</taxon>
        <taxon>Neognathae</taxon>
        <taxon>Galloanserae</taxon>
        <taxon>Galliformes</taxon>
        <taxon>Phasianidae</taxon>
        <taxon>Perdicinae</taxon>
        <taxon>Coturnix</taxon>
    </lineage>
</organism>
<evidence type="ECO:0000313" key="2">
    <source>
        <dbReference type="Ensembl" id="ENSCJPP00005006257.1"/>
    </source>
</evidence>
<dbReference type="GO" id="GO:0036064">
    <property type="term" value="C:ciliary basal body"/>
    <property type="evidence" value="ECO:0007669"/>
    <property type="project" value="Ensembl"/>
</dbReference>
<accession>A0A8C2SZS6</accession>
<gene>
    <name evidence="2" type="primary">SCLT1</name>
</gene>
<reference evidence="2" key="1">
    <citation type="submission" date="2015-11" db="EMBL/GenBank/DDBJ databases">
        <authorList>
            <consortium name="International Coturnix japonica Genome Analysis Consortium"/>
            <person name="Warren W."/>
            <person name="Burt D.W."/>
            <person name="Antin P.B."/>
            <person name="Lanford R."/>
            <person name="Gros J."/>
            <person name="Wilson R.K."/>
        </authorList>
    </citation>
    <scope>NUCLEOTIDE SEQUENCE [LARGE SCALE GENOMIC DNA]</scope>
</reference>
<dbReference type="GO" id="GO:0045162">
    <property type="term" value="P:clustering of voltage-gated sodium channels"/>
    <property type="evidence" value="ECO:0007669"/>
    <property type="project" value="InterPro"/>
</dbReference>
<feature type="coiled-coil region" evidence="1">
    <location>
        <begin position="398"/>
        <end position="471"/>
    </location>
</feature>
<dbReference type="Proteomes" id="UP000694412">
    <property type="component" value="Chromosome 4"/>
</dbReference>